<organism evidence="1 2">
    <name type="scientific">Bacillus toyonensis</name>
    <dbReference type="NCBI Taxonomy" id="155322"/>
    <lineage>
        <taxon>Bacteria</taxon>
        <taxon>Bacillati</taxon>
        <taxon>Bacillota</taxon>
        <taxon>Bacilli</taxon>
        <taxon>Bacillales</taxon>
        <taxon>Bacillaceae</taxon>
        <taxon>Bacillus</taxon>
        <taxon>Bacillus cereus group</taxon>
    </lineage>
</organism>
<accession>A0AB36SZW7</accession>
<gene>
    <name evidence="1" type="ORF">CN551_23645</name>
</gene>
<dbReference type="EMBL" id="NUAP01000045">
    <property type="protein sequence ID" value="PEN85555.1"/>
    <property type="molecule type" value="Genomic_DNA"/>
</dbReference>
<evidence type="ECO:0000313" key="1">
    <source>
        <dbReference type="EMBL" id="PEN85555.1"/>
    </source>
</evidence>
<proteinExistence type="predicted"/>
<dbReference type="Proteomes" id="UP000220078">
    <property type="component" value="Unassembled WGS sequence"/>
</dbReference>
<comment type="caution">
    <text evidence="1">The sequence shown here is derived from an EMBL/GenBank/DDBJ whole genome shotgun (WGS) entry which is preliminary data.</text>
</comment>
<evidence type="ECO:0008006" key="3">
    <source>
        <dbReference type="Google" id="ProtNLM"/>
    </source>
</evidence>
<dbReference type="NCBIfam" id="NF041643">
    <property type="entry name" value="EAxFAS_anti"/>
    <property type="match status" value="1"/>
</dbReference>
<sequence>MQAVRSECEGDGASDVEALFASQEEAKPPNILAAGTGL</sequence>
<reference evidence="1 2" key="1">
    <citation type="submission" date="2017-09" db="EMBL/GenBank/DDBJ databases">
        <title>Large-scale bioinformatics analysis of Bacillus genomes uncovers conserved roles of natural products in bacterial physiology.</title>
        <authorList>
            <consortium name="Agbiome Team Llc"/>
            <person name="Bleich R.M."/>
            <person name="Kirk G.J."/>
            <person name="Santa Maria K.C."/>
            <person name="Allen S.E."/>
            <person name="Farag S."/>
            <person name="Shank E.A."/>
            <person name="Bowers A."/>
        </authorList>
    </citation>
    <scope>NUCLEOTIDE SEQUENCE [LARGE SCALE GENOMIC DNA]</scope>
    <source>
        <strain evidence="1 2">AFS027629</strain>
    </source>
</reference>
<name>A0AB36SZW7_9BACI</name>
<protein>
    <recommendedName>
        <fullName evidence="3">MerR family transcriptional regulator</fullName>
    </recommendedName>
</protein>
<evidence type="ECO:0000313" key="2">
    <source>
        <dbReference type="Proteomes" id="UP000220078"/>
    </source>
</evidence>
<dbReference type="AlphaFoldDB" id="A0AB36SZW7"/>